<dbReference type="InterPro" id="IPR025361">
    <property type="entry name" value="DUF4265"/>
</dbReference>
<keyword evidence="2" id="KW-1185">Reference proteome</keyword>
<accession>A0ABY5KL69</accession>
<protein>
    <submittedName>
        <fullName evidence="1">DUF4265 domain-containing protein</fullName>
    </submittedName>
</protein>
<dbReference type="Pfam" id="PF14085">
    <property type="entry name" value="DUF4265"/>
    <property type="match status" value="1"/>
</dbReference>
<evidence type="ECO:0000313" key="2">
    <source>
        <dbReference type="Proteomes" id="UP001316384"/>
    </source>
</evidence>
<dbReference type="EMBL" id="CP101987">
    <property type="protein sequence ID" value="UUI71090.1"/>
    <property type="molecule type" value="Genomic_DNA"/>
</dbReference>
<evidence type="ECO:0000313" key="1">
    <source>
        <dbReference type="EMBL" id="UUI71090.1"/>
    </source>
</evidence>
<organism evidence="1 2">
    <name type="scientific">Cellulomonas xiejunii</name>
    <dbReference type="NCBI Taxonomy" id="2968083"/>
    <lineage>
        <taxon>Bacteria</taxon>
        <taxon>Bacillati</taxon>
        <taxon>Actinomycetota</taxon>
        <taxon>Actinomycetes</taxon>
        <taxon>Micrococcales</taxon>
        <taxon>Cellulomonadaceae</taxon>
        <taxon>Cellulomonas</taxon>
    </lineage>
</organism>
<proteinExistence type="predicted"/>
<reference evidence="1 2" key="1">
    <citation type="submission" date="2022-07" db="EMBL/GenBank/DDBJ databases">
        <title>Novel species in genus cellulomonas.</title>
        <authorList>
            <person name="Ye L."/>
        </authorList>
    </citation>
    <scope>NUCLEOTIDE SEQUENCE [LARGE SCALE GENOMIC DNA]</scope>
    <source>
        <strain evidence="2">zg-B89</strain>
    </source>
</reference>
<sequence>MAATMRIWAGEKTSGERVDEEVLVEVMGEGRWRLVASPGLAQGIAADDVIELDEAGRARPVSRGGNLAIHVLAPAEQGDDLLPGMSALGGRRDGQTPSLTVYTVPVVAGFPAIEAILADFIRSHPSAEWYYGNVYDDDGVTPLLWWETDQID</sequence>
<dbReference type="Proteomes" id="UP001316384">
    <property type="component" value="Chromosome"/>
</dbReference>
<dbReference type="RefSeq" id="WP_227576426.1">
    <property type="nucleotide sequence ID" value="NZ_CP101987.1"/>
</dbReference>
<gene>
    <name evidence="1" type="ORF">NP048_15010</name>
</gene>
<name>A0ABY5KL69_9CELL</name>